<evidence type="ECO:0000256" key="1">
    <source>
        <dbReference type="SAM" id="MobiDB-lite"/>
    </source>
</evidence>
<sequence>MDMGGGARQKVRKPRADRGRRSWSRQEEEVLIGALKGIVAIGWKADNGFRMGFLNVLEQELRKQMPETDLRGLPHINSKIHIDGNARLKRYKSWPYYYDWIHIFGKDRVTGEQAEDILDAVSNVNIGNPDISPTPETQPTDDFGLDQDENVPETLSESIPPSSSGGKKSSGRKRKSIESADPLCDVMRSFSENKSARLCEVAKRIGYEYDVSQARKDVFVVVRGIEGLNLQEQLFISKILVKNTDELDLFFSLDEGAKAEFVRMKLTGTF</sequence>
<organism evidence="2 3">
    <name type="scientific">Striga hermonthica</name>
    <name type="common">Purple witchweed</name>
    <name type="synonym">Buchnera hermonthica</name>
    <dbReference type="NCBI Taxonomy" id="68872"/>
    <lineage>
        <taxon>Eukaryota</taxon>
        <taxon>Viridiplantae</taxon>
        <taxon>Streptophyta</taxon>
        <taxon>Embryophyta</taxon>
        <taxon>Tracheophyta</taxon>
        <taxon>Spermatophyta</taxon>
        <taxon>Magnoliopsida</taxon>
        <taxon>eudicotyledons</taxon>
        <taxon>Gunneridae</taxon>
        <taxon>Pentapetalae</taxon>
        <taxon>asterids</taxon>
        <taxon>lamiids</taxon>
        <taxon>Lamiales</taxon>
        <taxon>Orobanchaceae</taxon>
        <taxon>Buchnereae</taxon>
        <taxon>Striga</taxon>
    </lineage>
</organism>
<gene>
    <name evidence="2" type="ORF">SHERM_21353</name>
</gene>
<evidence type="ECO:0000313" key="2">
    <source>
        <dbReference type="EMBL" id="CAA0824407.1"/>
    </source>
</evidence>
<reference evidence="2" key="1">
    <citation type="submission" date="2019-12" db="EMBL/GenBank/DDBJ databases">
        <authorList>
            <person name="Scholes J."/>
        </authorList>
    </citation>
    <scope>NUCLEOTIDE SEQUENCE</scope>
</reference>
<dbReference type="EMBL" id="CACSLK010024742">
    <property type="protein sequence ID" value="CAA0824407.1"/>
    <property type="molecule type" value="Genomic_DNA"/>
</dbReference>
<dbReference type="OrthoDB" id="910206at2759"/>
<name>A0A9N7N1M2_STRHE</name>
<protein>
    <recommendedName>
        <fullName evidence="4">Myb/SANT-like domain-containing protein</fullName>
    </recommendedName>
</protein>
<accession>A0A9N7N1M2</accession>
<dbReference type="PANTHER" id="PTHR46250:SF15">
    <property type="entry name" value="OS01G0523800 PROTEIN"/>
    <property type="match status" value="1"/>
</dbReference>
<feature type="region of interest" description="Disordered" evidence="1">
    <location>
        <begin position="1"/>
        <end position="22"/>
    </location>
</feature>
<evidence type="ECO:0008006" key="4">
    <source>
        <dbReference type="Google" id="ProtNLM"/>
    </source>
</evidence>
<feature type="region of interest" description="Disordered" evidence="1">
    <location>
        <begin position="126"/>
        <end position="175"/>
    </location>
</feature>
<dbReference type="Proteomes" id="UP001153555">
    <property type="component" value="Unassembled WGS sequence"/>
</dbReference>
<keyword evidence="3" id="KW-1185">Reference proteome</keyword>
<proteinExistence type="predicted"/>
<dbReference type="PANTHER" id="PTHR46250">
    <property type="entry name" value="MYB/SANT-LIKE DNA-BINDING DOMAIN PROTEIN-RELATED"/>
    <property type="match status" value="1"/>
</dbReference>
<feature type="compositionally biased region" description="Low complexity" evidence="1">
    <location>
        <begin position="156"/>
        <end position="167"/>
    </location>
</feature>
<evidence type="ECO:0000313" key="3">
    <source>
        <dbReference type="Proteomes" id="UP001153555"/>
    </source>
</evidence>
<dbReference type="AlphaFoldDB" id="A0A9N7N1M2"/>
<comment type="caution">
    <text evidence="2">The sequence shown here is derived from an EMBL/GenBank/DDBJ whole genome shotgun (WGS) entry which is preliminary data.</text>
</comment>